<evidence type="ECO:0000313" key="2">
    <source>
        <dbReference type="EMBL" id="KAK7095507.1"/>
    </source>
</evidence>
<proteinExistence type="predicted"/>
<comment type="caution">
    <text evidence="2">The sequence shown here is derived from an EMBL/GenBank/DDBJ whole genome shotgun (WGS) entry which is preliminary data.</text>
</comment>
<reference evidence="2 3" key="1">
    <citation type="submission" date="2024-02" db="EMBL/GenBank/DDBJ databases">
        <title>Chromosome-scale genome assembly of the rough periwinkle Littorina saxatilis.</title>
        <authorList>
            <person name="De Jode A."/>
            <person name="Faria R."/>
            <person name="Formenti G."/>
            <person name="Sims Y."/>
            <person name="Smith T.P."/>
            <person name="Tracey A."/>
            <person name="Wood J.M.D."/>
            <person name="Zagrodzka Z.B."/>
            <person name="Johannesson K."/>
            <person name="Butlin R.K."/>
            <person name="Leder E.H."/>
        </authorList>
    </citation>
    <scope>NUCLEOTIDE SEQUENCE [LARGE SCALE GENOMIC DNA]</scope>
    <source>
        <strain evidence="2">Snail1</strain>
        <tissue evidence="2">Muscle</tissue>
    </source>
</reference>
<gene>
    <name evidence="2" type="ORF">V1264_006903</name>
</gene>
<evidence type="ECO:0000256" key="1">
    <source>
        <dbReference type="SAM" id="Phobius"/>
    </source>
</evidence>
<keyword evidence="1" id="KW-0812">Transmembrane</keyword>
<keyword evidence="1" id="KW-0472">Membrane</keyword>
<name>A0AAN9G5E5_9CAEN</name>
<organism evidence="2 3">
    <name type="scientific">Littorina saxatilis</name>
    <dbReference type="NCBI Taxonomy" id="31220"/>
    <lineage>
        <taxon>Eukaryota</taxon>
        <taxon>Metazoa</taxon>
        <taxon>Spiralia</taxon>
        <taxon>Lophotrochozoa</taxon>
        <taxon>Mollusca</taxon>
        <taxon>Gastropoda</taxon>
        <taxon>Caenogastropoda</taxon>
        <taxon>Littorinimorpha</taxon>
        <taxon>Littorinoidea</taxon>
        <taxon>Littorinidae</taxon>
        <taxon>Littorina</taxon>
    </lineage>
</organism>
<dbReference type="AlphaFoldDB" id="A0AAN9G5E5"/>
<sequence>MENSEEELTATLIFGVVNVCVDGNETTLISIKRKEGNQQVPFCQLFLAANGSCRTNDGCSCGSGSRPYSTTRQISNTTDELWTLTATLTNGITVEEDVRINEDCERKKSLVTEDSADKSVSAGSGFVNATTDQSVTTSAKLSGKTLLVSTEASENEQKENTLTELKQLMVVIAIGVPVSIFVMVLVILLVFKRSLGRRVNGQ</sequence>
<evidence type="ECO:0000313" key="3">
    <source>
        <dbReference type="Proteomes" id="UP001374579"/>
    </source>
</evidence>
<protein>
    <submittedName>
        <fullName evidence="2">Uncharacterized protein</fullName>
    </submittedName>
</protein>
<dbReference type="EMBL" id="JBAMIC010000018">
    <property type="protein sequence ID" value="KAK7095507.1"/>
    <property type="molecule type" value="Genomic_DNA"/>
</dbReference>
<dbReference type="Proteomes" id="UP001374579">
    <property type="component" value="Unassembled WGS sequence"/>
</dbReference>
<accession>A0AAN9G5E5</accession>
<feature type="transmembrane region" description="Helical" evidence="1">
    <location>
        <begin position="168"/>
        <end position="191"/>
    </location>
</feature>
<keyword evidence="1" id="KW-1133">Transmembrane helix</keyword>
<keyword evidence="3" id="KW-1185">Reference proteome</keyword>